<evidence type="ECO:0000313" key="3">
    <source>
        <dbReference type="EMBL" id="UTI66747.1"/>
    </source>
</evidence>
<feature type="domain" description="Mce/MlaD" evidence="2">
    <location>
        <begin position="41"/>
        <end position="118"/>
    </location>
</feature>
<dbReference type="InterPro" id="IPR052336">
    <property type="entry name" value="MlaD_Phospholipid_Transporter"/>
</dbReference>
<dbReference type="EMBL" id="CP098502">
    <property type="protein sequence ID" value="UTI66747.1"/>
    <property type="molecule type" value="Genomic_DNA"/>
</dbReference>
<dbReference type="InterPro" id="IPR003399">
    <property type="entry name" value="Mce/MlaD"/>
</dbReference>
<keyword evidence="4" id="KW-1185">Reference proteome</keyword>
<keyword evidence="1" id="KW-0812">Transmembrane</keyword>
<sequence length="467" mass="50286">METRTPNLARFLPFIGLILASIVLAIIAFRIFGGSVPLEAQGYRVTLTLPQATSLNPQADVRIAGVKVGRVVSVKLANRRARVVIEVQHRYAPLRADSRPLLRSKTLLGEAYLELTPGSPRAPAVADGGQIAADQTRPTQRLDNVLQTFAPRTRARMRSVIAGLSSAFGGRAADVNASAARLAPVTADLGDVADQIDRQRTSLGTLVADSGTVFATLGRRQGELRAAITAADQVLARTAEHRRDLDATVRALPPFLASLQDSFQRLGDASGDLTRAVTALRPVVPTLEPALRSVTTAAPTYQRLFDALPPVIRAGNRGLPAATRILTAAPPALRQTYPTVREFTPTLDLLGLVRDSLVLTLANVGQIHGGYAVGPGNVVTNYVPGVITLWNETVAGWTKRLPTNRGNPYPAPDFLKDIGHFKTFDCRHVNNHLYLPAFGTAPPCVQQQPWTYKGVTAYFPRLQPSPP</sequence>
<name>A0ABY5E1N3_9ACTN</name>
<dbReference type="RefSeq" id="WP_254573413.1">
    <property type="nucleotide sequence ID" value="NZ_CP098502.1"/>
</dbReference>
<evidence type="ECO:0000313" key="4">
    <source>
        <dbReference type="Proteomes" id="UP001056035"/>
    </source>
</evidence>
<dbReference type="PANTHER" id="PTHR33371:SF4">
    <property type="entry name" value="INTERMEMBRANE PHOSPHOLIPID TRANSPORT SYSTEM BINDING PROTEIN MLAD"/>
    <property type="match status" value="1"/>
</dbReference>
<reference evidence="3 4" key="1">
    <citation type="submission" date="2022-06" db="EMBL/GenBank/DDBJ databases">
        <title>Paraconexibacter antarcticus.</title>
        <authorList>
            <person name="Kim C.S."/>
        </authorList>
    </citation>
    <scope>NUCLEOTIDE SEQUENCE [LARGE SCALE GENOMIC DNA]</scope>
    <source>
        <strain evidence="3 4">02-257</strain>
    </source>
</reference>
<dbReference type="Pfam" id="PF02470">
    <property type="entry name" value="MlaD"/>
    <property type="match status" value="1"/>
</dbReference>
<dbReference type="PANTHER" id="PTHR33371">
    <property type="entry name" value="INTERMEMBRANE PHOSPHOLIPID TRANSPORT SYSTEM BINDING PROTEIN MLAD-RELATED"/>
    <property type="match status" value="1"/>
</dbReference>
<feature type="transmembrane region" description="Helical" evidence="1">
    <location>
        <begin position="12"/>
        <end position="32"/>
    </location>
</feature>
<organism evidence="3 4">
    <name type="scientific">Paraconexibacter antarcticus</name>
    <dbReference type="NCBI Taxonomy" id="2949664"/>
    <lineage>
        <taxon>Bacteria</taxon>
        <taxon>Bacillati</taxon>
        <taxon>Actinomycetota</taxon>
        <taxon>Thermoleophilia</taxon>
        <taxon>Solirubrobacterales</taxon>
        <taxon>Paraconexibacteraceae</taxon>
        <taxon>Paraconexibacter</taxon>
    </lineage>
</organism>
<gene>
    <name evidence="3" type="ORF">NBH00_11175</name>
</gene>
<proteinExistence type="predicted"/>
<keyword evidence="1" id="KW-0472">Membrane</keyword>
<evidence type="ECO:0000259" key="2">
    <source>
        <dbReference type="Pfam" id="PF02470"/>
    </source>
</evidence>
<keyword evidence="1" id="KW-1133">Transmembrane helix</keyword>
<dbReference type="Proteomes" id="UP001056035">
    <property type="component" value="Chromosome"/>
</dbReference>
<accession>A0ABY5E1N3</accession>
<evidence type="ECO:0000256" key="1">
    <source>
        <dbReference type="SAM" id="Phobius"/>
    </source>
</evidence>
<protein>
    <submittedName>
        <fullName evidence="3">MCE family protein</fullName>
    </submittedName>
</protein>